<comment type="caution">
    <text evidence="1">The sequence shown here is derived from an EMBL/GenBank/DDBJ whole genome shotgun (WGS) entry which is preliminary data.</text>
</comment>
<dbReference type="NCBIfam" id="TIGR01563">
    <property type="entry name" value="gp16_SPP1"/>
    <property type="match status" value="1"/>
</dbReference>
<name>A0A9Q4FZ01_SALAG</name>
<organism evidence="1 2">
    <name type="scientific">Salipaludibacillus agaradhaerens</name>
    <name type="common">Bacillus agaradhaerens</name>
    <dbReference type="NCBI Taxonomy" id="76935"/>
    <lineage>
        <taxon>Bacteria</taxon>
        <taxon>Bacillati</taxon>
        <taxon>Bacillota</taxon>
        <taxon>Bacilli</taxon>
        <taxon>Bacillales</taxon>
        <taxon>Bacillaceae</taxon>
    </lineage>
</organism>
<dbReference type="Pfam" id="PF05521">
    <property type="entry name" value="Phage_HCP"/>
    <property type="match status" value="1"/>
</dbReference>
<dbReference type="Gene3D" id="2.40.10.270">
    <property type="entry name" value="Bacteriophage SPP1 head-tail adaptor protein"/>
    <property type="match status" value="1"/>
</dbReference>
<dbReference type="Proteomes" id="UP001057753">
    <property type="component" value="Unassembled WGS sequence"/>
</dbReference>
<sequence length="96" mass="10814">MEIERFTSVPNGQGGYTQEWTVIAQINGTIDMLQGGINTDQQKVKEDSTHILIVIGTLDIKQGDRVRAFDKAYDVQYVDDPLNMGHHLEIELKVRG</sequence>
<dbReference type="EMBL" id="JABXYM010000001">
    <property type="protein sequence ID" value="MCR6096856.1"/>
    <property type="molecule type" value="Genomic_DNA"/>
</dbReference>
<dbReference type="InterPro" id="IPR038666">
    <property type="entry name" value="SSP1_head-tail_sf"/>
</dbReference>
<keyword evidence="2" id="KW-1185">Reference proteome</keyword>
<protein>
    <submittedName>
        <fullName evidence="1">Phage head closure protein</fullName>
    </submittedName>
</protein>
<proteinExistence type="predicted"/>
<evidence type="ECO:0000313" key="2">
    <source>
        <dbReference type="Proteomes" id="UP001057753"/>
    </source>
</evidence>
<dbReference type="RefSeq" id="WP_257821343.1">
    <property type="nucleotide sequence ID" value="NZ_JABXYM010000001.1"/>
</dbReference>
<evidence type="ECO:0000313" key="1">
    <source>
        <dbReference type="EMBL" id="MCR6096856.1"/>
    </source>
</evidence>
<gene>
    <name evidence="1" type="ORF">HXA33_09840</name>
</gene>
<accession>A0A9Q4FZ01</accession>
<dbReference type="AlphaFoldDB" id="A0A9Q4FZ01"/>
<dbReference type="InterPro" id="IPR008767">
    <property type="entry name" value="Phage_SPP1_head-tail_adaptor"/>
</dbReference>
<reference evidence="1" key="1">
    <citation type="submission" date="2020-06" db="EMBL/GenBank/DDBJ databases">
        <title>Insight into the genomes of haloalkaliphilic bacilli from Kenyan soda lakes.</title>
        <authorList>
            <person name="Mwirichia R."/>
            <person name="Villamizar G.C."/>
            <person name="Poehlein A."/>
            <person name="Mugweru J."/>
            <person name="Kipnyargis A."/>
            <person name="Kiplimo D."/>
            <person name="Orwa P."/>
            <person name="Daniel R."/>
        </authorList>
    </citation>
    <scope>NUCLEOTIDE SEQUENCE</scope>
    <source>
        <strain evidence="1">B1096_S55</strain>
    </source>
</reference>